<accession>A0A4R5V1X1</accession>
<protein>
    <submittedName>
        <fullName evidence="4">NAD-dependent succinate-semialdehyde dehydrogenase</fullName>
    </submittedName>
</protein>
<dbReference type="Gene3D" id="3.40.605.10">
    <property type="entry name" value="Aldehyde Dehydrogenase, Chain A, domain 1"/>
    <property type="match status" value="1"/>
</dbReference>
<dbReference type="SUPFAM" id="SSF53720">
    <property type="entry name" value="ALDH-like"/>
    <property type="match status" value="1"/>
</dbReference>
<dbReference type="PROSITE" id="PS00070">
    <property type="entry name" value="ALDEHYDE_DEHYDR_CYS"/>
    <property type="match status" value="1"/>
</dbReference>
<evidence type="ECO:0000259" key="3">
    <source>
        <dbReference type="Pfam" id="PF00171"/>
    </source>
</evidence>
<reference evidence="4 5" key="1">
    <citation type="submission" date="2019-03" db="EMBL/GenBank/DDBJ databases">
        <title>Ruegeria lutea sp. nov., a novel strain, isolated from marine sediment, the Masan Bay, South Korea.</title>
        <authorList>
            <person name="Kim J."/>
            <person name="Kim D.-Y."/>
            <person name="Lee S.-S."/>
        </authorList>
    </citation>
    <scope>NUCLEOTIDE SEQUENCE [LARGE SCALE GENOMIC DNA]</scope>
    <source>
        <strain evidence="4 5">318-1</strain>
    </source>
</reference>
<dbReference type="InterPro" id="IPR015590">
    <property type="entry name" value="Aldehyde_DH_dom"/>
</dbReference>
<organism evidence="4 5">
    <name type="scientific">Antarcticimicrobium luteum</name>
    <dbReference type="NCBI Taxonomy" id="2547397"/>
    <lineage>
        <taxon>Bacteria</taxon>
        <taxon>Pseudomonadati</taxon>
        <taxon>Pseudomonadota</taxon>
        <taxon>Alphaproteobacteria</taxon>
        <taxon>Rhodobacterales</taxon>
        <taxon>Paracoccaceae</taxon>
        <taxon>Antarcticimicrobium</taxon>
    </lineage>
</organism>
<keyword evidence="5" id="KW-1185">Reference proteome</keyword>
<evidence type="ECO:0000256" key="1">
    <source>
        <dbReference type="ARBA" id="ARBA00009986"/>
    </source>
</evidence>
<dbReference type="Pfam" id="PF00171">
    <property type="entry name" value="Aldedh"/>
    <property type="match status" value="1"/>
</dbReference>
<dbReference type="InterPro" id="IPR016160">
    <property type="entry name" value="Ald_DH_CS_CYS"/>
</dbReference>
<comment type="caution">
    <text evidence="4">The sequence shown here is derived from an EMBL/GenBank/DDBJ whole genome shotgun (WGS) entry which is preliminary data.</text>
</comment>
<dbReference type="Proteomes" id="UP000295301">
    <property type="component" value="Unassembled WGS sequence"/>
</dbReference>
<name>A0A4R5V1X1_9RHOB</name>
<dbReference type="PANTHER" id="PTHR43353">
    <property type="entry name" value="SUCCINATE-SEMIALDEHYDE DEHYDROGENASE, MITOCHONDRIAL"/>
    <property type="match status" value="1"/>
</dbReference>
<dbReference type="InterPro" id="IPR016161">
    <property type="entry name" value="Ald_DH/histidinol_DH"/>
</dbReference>
<evidence type="ECO:0000256" key="2">
    <source>
        <dbReference type="ARBA" id="ARBA00023002"/>
    </source>
</evidence>
<dbReference type="InterPro" id="IPR016162">
    <property type="entry name" value="Ald_DH_N"/>
</dbReference>
<dbReference type="FunFam" id="3.40.309.10:FF:000009">
    <property type="entry name" value="Aldehyde dehydrogenase A"/>
    <property type="match status" value="1"/>
</dbReference>
<dbReference type="PANTHER" id="PTHR43353:SF5">
    <property type="entry name" value="SUCCINATE-SEMIALDEHYDE DEHYDROGENASE, MITOCHONDRIAL"/>
    <property type="match status" value="1"/>
</dbReference>
<keyword evidence="2" id="KW-0560">Oxidoreductase</keyword>
<gene>
    <name evidence="4" type="ORF">E1832_13515</name>
</gene>
<dbReference type="OrthoDB" id="9812625at2"/>
<dbReference type="FunFam" id="3.40.605.10:FF:000033">
    <property type="entry name" value="NAD-dependent succinate-semialdehyde dehydrogenase"/>
    <property type="match status" value="1"/>
</dbReference>
<comment type="similarity">
    <text evidence="1">Belongs to the aldehyde dehydrogenase family.</text>
</comment>
<dbReference type="Gene3D" id="3.40.309.10">
    <property type="entry name" value="Aldehyde Dehydrogenase, Chain A, domain 2"/>
    <property type="match status" value="1"/>
</dbReference>
<sequence length="470" mass="50201">MHIAGQWIGADQRDSLAVHNPATGEEIGRLPCATPEDVEAAARAAARGFAAWKAVSPFDRAKVLHRAAALLRERADTIAPILTREQGKPLAQSRLEVITSAEIIEWFAEEGRRTYGRVIPARAPQVRQMVVKDPVGPVAAFTPWNFPIGQAVRKLSAALCTGCSIVLKGAETTPGSVIELVRAYLDAGVPAEVIGLISGDPVAISARLIAHPEIRKVSFTGSTAVGRHLAELAGRHMKRSTMELGGHAPVLIFDDADAADAVDRMAAAKFRNAGQICIAPTRFLVQEPLFDTVAAEMVARAEALRLGDGMNPGTDMGPLAHERRVVEIEALVGDALDKGARLLAGGKRRGNSGCFFEPTVLADVPPEARMMQDEPFGPVVILNCFAEDDTAFAEANRLPYGLAAYGFTASAARADRMMSEIESGMVSINHQGLALIETPFGGIKDSGYGHEGGFEALDAYLNTRFLTHRS</sequence>
<dbReference type="InterPro" id="IPR016163">
    <property type="entry name" value="Ald_DH_C"/>
</dbReference>
<dbReference type="AlphaFoldDB" id="A0A4R5V1X1"/>
<feature type="domain" description="Aldehyde dehydrogenase" evidence="3">
    <location>
        <begin position="7"/>
        <end position="464"/>
    </location>
</feature>
<evidence type="ECO:0000313" key="5">
    <source>
        <dbReference type="Proteomes" id="UP000295301"/>
    </source>
</evidence>
<dbReference type="EMBL" id="SMUV01000068">
    <property type="protein sequence ID" value="TDK45749.1"/>
    <property type="molecule type" value="Genomic_DNA"/>
</dbReference>
<evidence type="ECO:0000313" key="4">
    <source>
        <dbReference type="EMBL" id="TDK45749.1"/>
    </source>
</evidence>
<proteinExistence type="inferred from homology"/>
<dbReference type="InterPro" id="IPR050740">
    <property type="entry name" value="Aldehyde_DH_Superfamily"/>
</dbReference>
<dbReference type="GO" id="GO:0016620">
    <property type="term" value="F:oxidoreductase activity, acting on the aldehyde or oxo group of donors, NAD or NADP as acceptor"/>
    <property type="evidence" value="ECO:0007669"/>
    <property type="project" value="InterPro"/>
</dbReference>
<dbReference type="CDD" id="cd07103">
    <property type="entry name" value="ALDH_F5_SSADH_GabD"/>
    <property type="match status" value="1"/>
</dbReference>